<evidence type="ECO:0000256" key="5">
    <source>
        <dbReference type="ARBA" id="ARBA00029734"/>
    </source>
</evidence>
<comment type="pathway">
    <text evidence="1">Carbohydrate degradation; pentose phosphate pathway; D-ribose 5-phosphate from D-ribulose 5-phosphate (non-oxidative stage): step 1/1.</text>
</comment>
<dbReference type="SUPFAM" id="SSF100950">
    <property type="entry name" value="NagB/RpiA/CoA transferase-like"/>
    <property type="match status" value="1"/>
</dbReference>
<dbReference type="PANTHER" id="PTHR11934">
    <property type="entry name" value="RIBOSE-5-PHOSPHATE ISOMERASE"/>
    <property type="match status" value="1"/>
</dbReference>
<dbReference type="AlphaFoldDB" id="A0A7R9KL67"/>
<evidence type="ECO:0000256" key="4">
    <source>
        <dbReference type="ARBA" id="ARBA00023235"/>
    </source>
</evidence>
<comment type="similarity">
    <text evidence="2">Belongs to the ribose 5-phosphate isomerase family.</text>
</comment>
<dbReference type="GO" id="GO:0005737">
    <property type="term" value="C:cytoplasm"/>
    <property type="evidence" value="ECO:0007669"/>
    <property type="project" value="TreeGrafter"/>
</dbReference>
<protein>
    <recommendedName>
        <fullName evidence="3">ribose-5-phosphate isomerase</fullName>
        <ecNumber evidence="3">5.3.1.6</ecNumber>
    </recommendedName>
    <alternativeName>
        <fullName evidence="5">Phosphoriboisomerase</fullName>
    </alternativeName>
</protein>
<dbReference type="EMBL" id="OC856517">
    <property type="protein sequence ID" value="CAD7623866.1"/>
    <property type="molecule type" value="Genomic_DNA"/>
</dbReference>
<sequence>MRVNACLYHTIGTSRLSLTALKHCNQFIQNKSFINLVTNRSQKSETIMSSGNGLNASKRDAAFKAVDNHLKNGLKVGIGSGSTIVFAVQRIAQKGLDVICVPTSFQSKQLIRDNGLRLSD</sequence>
<keyword evidence="7" id="KW-1185">Reference proteome</keyword>
<dbReference type="GO" id="GO:0004751">
    <property type="term" value="F:ribose-5-phosphate isomerase activity"/>
    <property type="evidence" value="ECO:0007669"/>
    <property type="project" value="UniProtKB-EC"/>
</dbReference>
<dbReference type="Proteomes" id="UP000759131">
    <property type="component" value="Unassembled WGS sequence"/>
</dbReference>
<dbReference type="InterPro" id="IPR037171">
    <property type="entry name" value="NagB/RpiA_transferase-like"/>
</dbReference>
<dbReference type="PANTHER" id="PTHR11934:SF0">
    <property type="entry name" value="RIBOSE-5-PHOSPHATE ISOMERASE"/>
    <property type="match status" value="1"/>
</dbReference>
<dbReference type="Gene3D" id="3.40.50.1360">
    <property type="match status" value="1"/>
</dbReference>
<evidence type="ECO:0000256" key="1">
    <source>
        <dbReference type="ARBA" id="ARBA00004988"/>
    </source>
</evidence>
<reference evidence="6" key="1">
    <citation type="submission" date="2020-11" db="EMBL/GenBank/DDBJ databases">
        <authorList>
            <person name="Tran Van P."/>
        </authorList>
    </citation>
    <scope>NUCLEOTIDE SEQUENCE</scope>
</reference>
<dbReference type="EMBL" id="CAJPIZ010001942">
    <property type="protein sequence ID" value="CAG2104296.1"/>
    <property type="molecule type" value="Genomic_DNA"/>
</dbReference>
<evidence type="ECO:0000256" key="3">
    <source>
        <dbReference type="ARBA" id="ARBA00011959"/>
    </source>
</evidence>
<dbReference type="EC" id="5.3.1.6" evidence="3"/>
<dbReference type="GO" id="GO:0006014">
    <property type="term" value="P:D-ribose metabolic process"/>
    <property type="evidence" value="ECO:0007669"/>
    <property type="project" value="TreeGrafter"/>
</dbReference>
<accession>A0A7R9KL67</accession>
<feature type="non-terminal residue" evidence="6">
    <location>
        <position position="120"/>
    </location>
</feature>
<keyword evidence="4" id="KW-0413">Isomerase</keyword>
<organism evidence="6">
    <name type="scientific">Medioppia subpectinata</name>
    <dbReference type="NCBI Taxonomy" id="1979941"/>
    <lineage>
        <taxon>Eukaryota</taxon>
        <taxon>Metazoa</taxon>
        <taxon>Ecdysozoa</taxon>
        <taxon>Arthropoda</taxon>
        <taxon>Chelicerata</taxon>
        <taxon>Arachnida</taxon>
        <taxon>Acari</taxon>
        <taxon>Acariformes</taxon>
        <taxon>Sarcoptiformes</taxon>
        <taxon>Oribatida</taxon>
        <taxon>Brachypylina</taxon>
        <taxon>Oppioidea</taxon>
        <taxon>Oppiidae</taxon>
        <taxon>Medioppia</taxon>
    </lineage>
</organism>
<dbReference type="UniPathway" id="UPA00115">
    <property type="reaction ID" value="UER00412"/>
</dbReference>
<gene>
    <name evidence="6" type="ORF">OSB1V03_LOCUS4315</name>
</gene>
<evidence type="ECO:0000256" key="2">
    <source>
        <dbReference type="ARBA" id="ARBA00008088"/>
    </source>
</evidence>
<dbReference type="GO" id="GO:0009052">
    <property type="term" value="P:pentose-phosphate shunt, non-oxidative branch"/>
    <property type="evidence" value="ECO:0007669"/>
    <property type="project" value="InterPro"/>
</dbReference>
<dbReference type="InterPro" id="IPR004788">
    <property type="entry name" value="Ribose5P_isomerase_type_A"/>
</dbReference>
<evidence type="ECO:0000313" key="6">
    <source>
        <dbReference type="EMBL" id="CAD7623866.1"/>
    </source>
</evidence>
<name>A0A7R9KL67_9ACAR</name>
<evidence type="ECO:0000313" key="7">
    <source>
        <dbReference type="Proteomes" id="UP000759131"/>
    </source>
</evidence>
<proteinExistence type="inferred from homology"/>
<dbReference type="OrthoDB" id="1555531at2759"/>